<organism evidence="2 3">
    <name type="scientific">Heliocybe sulcata</name>
    <dbReference type="NCBI Taxonomy" id="5364"/>
    <lineage>
        <taxon>Eukaryota</taxon>
        <taxon>Fungi</taxon>
        <taxon>Dikarya</taxon>
        <taxon>Basidiomycota</taxon>
        <taxon>Agaricomycotina</taxon>
        <taxon>Agaricomycetes</taxon>
        <taxon>Gloeophyllales</taxon>
        <taxon>Gloeophyllaceae</taxon>
        <taxon>Heliocybe</taxon>
    </lineage>
</organism>
<reference evidence="2 3" key="1">
    <citation type="journal article" date="2019" name="Nat. Ecol. Evol.">
        <title>Megaphylogeny resolves global patterns of mushroom evolution.</title>
        <authorList>
            <person name="Varga T."/>
            <person name="Krizsan K."/>
            <person name="Foldi C."/>
            <person name="Dima B."/>
            <person name="Sanchez-Garcia M."/>
            <person name="Sanchez-Ramirez S."/>
            <person name="Szollosi G.J."/>
            <person name="Szarkandi J.G."/>
            <person name="Papp V."/>
            <person name="Albert L."/>
            <person name="Andreopoulos W."/>
            <person name="Angelini C."/>
            <person name="Antonin V."/>
            <person name="Barry K.W."/>
            <person name="Bougher N.L."/>
            <person name="Buchanan P."/>
            <person name="Buyck B."/>
            <person name="Bense V."/>
            <person name="Catcheside P."/>
            <person name="Chovatia M."/>
            <person name="Cooper J."/>
            <person name="Damon W."/>
            <person name="Desjardin D."/>
            <person name="Finy P."/>
            <person name="Geml J."/>
            <person name="Haridas S."/>
            <person name="Hughes K."/>
            <person name="Justo A."/>
            <person name="Karasinski D."/>
            <person name="Kautmanova I."/>
            <person name="Kiss B."/>
            <person name="Kocsube S."/>
            <person name="Kotiranta H."/>
            <person name="LaButti K.M."/>
            <person name="Lechner B.E."/>
            <person name="Liimatainen K."/>
            <person name="Lipzen A."/>
            <person name="Lukacs Z."/>
            <person name="Mihaltcheva S."/>
            <person name="Morgado L.N."/>
            <person name="Niskanen T."/>
            <person name="Noordeloos M.E."/>
            <person name="Ohm R.A."/>
            <person name="Ortiz-Santana B."/>
            <person name="Ovrebo C."/>
            <person name="Racz N."/>
            <person name="Riley R."/>
            <person name="Savchenko A."/>
            <person name="Shiryaev A."/>
            <person name="Soop K."/>
            <person name="Spirin V."/>
            <person name="Szebenyi C."/>
            <person name="Tomsovsky M."/>
            <person name="Tulloss R.E."/>
            <person name="Uehling J."/>
            <person name="Grigoriev I.V."/>
            <person name="Vagvolgyi C."/>
            <person name="Papp T."/>
            <person name="Martin F.M."/>
            <person name="Miettinen O."/>
            <person name="Hibbett D.S."/>
            <person name="Nagy L.G."/>
        </authorList>
    </citation>
    <scope>NUCLEOTIDE SEQUENCE [LARGE SCALE GENOMIC DNA]</scope>
    <source>
        <strain evidence="2 3">OMC1185</strain>
    </source>
</reference>
<dbReference type="AlphaFoldDB" id="A0A5C3MYV9"/>
<keyword evidence="3" id="KW-1185">Reference proteome</keyword>
<accession>A0A5C3MYV9</accession>
<evidence type="ECO:0000313" key="2">
    <source>
        <dbReference type="EMBL" id="TFK50669.1"/>
    </source>
</evidence>
<dbReference type="EMBL" id="ML213513">
    <property type="protein sequence ID" value="TFK50669.1"/>
    <property type="molecule type" value="Genomic_DNA"/>
</dbReference>
<dbReference type="Proteomes" id="UP000305948">
    <property type="component" value="Unassembled WGS sequence"/>
</dbReference>
<protein>
    <submittedName>
        <fullName evidence="2">Uncharacterized protein</fullName>
    </submittedName>
</protein>
<dbReference type="OrthoDB" id="3043660at2759"/>
<sequence length="155" mass="16706">MKFFAAAAISSLVALASAAPALQCYEALRFGVISVSPTTLAAGDTATITADFTCAVEYYNHVPKYTDYLLEVPQNNNGYEAPYLLAHREPAPGTLTDQFTVQASDSLCAIPHAYYWNASYDIFLQMTYPQNGTDGSTYYTVGGVYAPVTITTVNA</sequence>
<evidence type="ECO:0000313" key="3">
    <source>
        <dbReference type="Proteomes" id="UP000305948"/>
    </source>
</evidence>
<proteinExistence type="predicted"/>
<evidence type="ECO:0000256" key="1">
    <source>
        <dbReference type="SAM" id="SignalP"/>
    </source>
</evidence>
<feature type="chain" id="PRO_5022952037" evidence="1">
    <location>
        <begin position="19"/>
        <end position="155"/>
    </location>
</feature>
<feature type="signal peptide" evidence="1">
    <location>
        <begin position="1"/>
        <end position="18"/>
    </location>
</feature>
<gene>
    <name evidence="2" type="ORF">OE88DRAFT_1631465</name>
</gene>
<keyword evidence="1" id="KW-0732">Signal</keyword>
<name>A0A5C3MYV9_9AGAM</name>